<organism evidence="5 6">
    <name type="scientific">Lepeophtheirus salmonis</name>
    <name type="common">Salmon louse</name>
    <name type="synonym">Caligus salmonis</name>
    <dbReference type="NCBI Taxonomy" id="72036"/>
    <lineage>
        <taxon>Eukaryota</taxon>
        <taxon>Metazoa</taxon>
        <taxon>Ecdysozoa</taxon>
        <taxon>Arthropoda</taxon>
        <taxon>Crustacea</taxon>
        <taxon>Multicrustacea</taxon>
        <taxon>Hexanauplia</taxon>
        <taxon>Copepoda</taxon>
        <taxon>Siphonostomatoida</taxon>
        <taxon>Caligidae</taxon>
        <taxon>Lepeophtheirus</taxon>
    </lineage>
</organism>
<feature type="compositionally biased region" description="Polar residues" evidence="4">
    <location>
        <begin position="470"/>
        <end position="498"/>
    </location>
</feature>
<evidence type="ECO:0000313" key="5">
    <source>
        <dbReference type="EMBL" id="CAF2824027.1"/>
    </source>
</evidence>
<proteinExistence type="predicted"/>
<evidence type="ECO:0000313" key="6">
    <source>
        <dbReference type="Proteomes" id="UP000675881"/>
    </source>
</evidence>
<sequence>MDEHEMCQNCKRDVPVSNYKMHTLHCARNISKCDICQEPVNSSDMETHKDLVHTDKPCSDCGEAIKTIDLEEHKETACPKRNVLCSFCETHVKSEELESHEGYCGSRTEKCPECGDFVMLNEWVKHSEMRLYHELANKPCAEVFGHNDTGGATPWIPLTTTSSSLRNTSDYSWSPPILAGPSSSTFSVTSPTSLLHERRHSSASSTQPSSSSQIDSSIPDLELISSRKSSLSGMHRVPTSTSPPTSASVYNGSHYQSPTGFDFNIRSEDTKEEEEEILIPCEFCGASINMFKVILHQTKCDRNPDSIGSKQRSHSISQPIEYKSSLNNGPPLVNNDLTTTSTVSSGPIVSDMLSMKDISALTPNTSRRSSLRKDSIVEKYLRQPPQETRTDSNGYTGGARAKTTFKPVPSPMSESKGEESNRKRPQRKVSAPVLLQRPPPHPITKSMTSPKSTPNLQDLGKAEDSYKRSIGSSSQSNLNNDINVKTPQRKYSQVSNGNGDRDDREDLRQLLVNLRKDPFDDDLENNDGSFFPCEFCGDPYPVEYLMRHQLSCDLNPNPVSSGDGFNYDLIRNRIENNLNIE</sequence>
<protein>
    <submittedName>
        <fullName evidence="5">(salmon louse) hypothetical protein</fullName>
    </submittedName>
</protein>
<evidence type="ECO:0000256" key="4">
    <source>
        <dbReference type="SAM" id="MobiDB-lite"/>
    </source>
</evidence>
<keyword evidence="6" id="KW-1185">Reference proteome</keyword>
<keyword evidence="1" id="KW-0479">Metal-binding</keyword>
<feature type="compositionally biased region" description="Low complexity" evidence="4">
    <location>
        <begin position="202"/>
        <end position="220"/>
    </location>
</feature>
<evidence type="ECO:0000256" key="1">
    <source>
        <dbReference type="ARBA" id="ARBA00022723"/>
    </source>
</evidence>
<dbReference type="OrthoDB" id="6437153at2759"/>
<gene>
    <name evidence="5" type="ORF">LSAA_3901</name>
</gene>
<feature type="compositionally biased region" description="Polar residues" evidence="4">
    <location>
        <begin position="445"/>
        <end position="456"/>
    </location>
</feature>
<dbReference type="PANTHER" id="PTHR16295">
    <property type="entry name" value="TRAF-TYPE ZINC FINGER PROTEIN-RELATED"/>
    <property type="match status" value="1"/>
</dbReference>
<dbReference type="InterPro" id="IPR013083">
    <property type="entry name" value="Znf_RING/FYVE/PHD"/>
</dbReference>
<feature type="compositionally biased region" description="Polar residues" evidence="4">
    <location>
        <begin position="306"/>
        <end position="328"/>
    </location>
</feature>
<feature type="compositionally biased region" description="Basic and acidic residues" evidence="4">
    <location>
        <begin position="371"/>
        <end position="381"/>
    </location>
</feature>
<feature type="region of interest" description="Disordered" evidence="4">
    <location>
        <begin position="360"/>
        <end position="504"/>
    </location>
</feature>
<feature type="compositionally biased region" description="Low complexity" evidence="4">
    <location>
        <begin position="182"/>
        <end position="193"/>
    </location>
</feature>
<keyword evidence="3" id="KW-0862">Zinc</keyword>
<dbReference type="EMBL" id="HG994592">
    <property type="protein sequence ID" value="CAF2824027.1"/>
    <property type="molecule type" value="Genomic_DNA"/>
</dbReference>
<dbReference type="GO" id="GO:0008270">
    <property type="term" value="F:zinc ion binding"/>
    <property type="evidence" value="ECO:0007669"/>
    <property type="project" value="UniProtKB-KW"/>
</dbReference>
<dbReference type="GO" id="GO:0005739">
    <property type="term" value="C:mitochondrion"/>
    <property type="evidence" value="ECO:0007669"/>
    <property type="project" value="TreeGrafter"/>
</dbReference>
<dbReference type="PROSITE" id="PS50145">
    <property type="entry name" value="ZF_TRAF"/>
    <property type="match status" value="1"/>
</dbReference>
<feature type="region of interest" description="Disordered" evidence="4">
    <location>
        <begin position="304"/>
        <end position="339"/>
    </location>
</feature>
<evidence type="ECO:0000256" key="2">
    <source>
        <dbReference type="ARBA" id="ARBA00022771"/>
    </source>
</evidence>
<dbReference type="Pfam" id="PF21366">
    <property type="entry name" value="TRAFD1-XIAF1_ZnF"/>
    <property type="match status" value="1"/>
</dbReference>
<dbReference type="InterPro" id="IPR049439">
    <property type="entry name" value="TRAFD1-XIAF1_Znf"/>
</dbReference>
<dbReference type="Proteomes" id="UP000675881">
    <property type="component" value="Chromosome 13"/>
</dbReference>
<keyword evidence="2" id="KW-0863">Zinc-finger</keyword>
<evidence type="ECO:0000256" key="3">
    <source>
        <dbReference type="ARBA" id="ARBA00022833"/>
    </source>
</evidence>
<dbReference type="AlphaFoldDB" id="A0A7R8CHF7"/>
<feature type="compositionally biased region" description="Polar residues" evidence="4">
    <location>
        <begin position="385"/>
        <end position="394"/>
    </location>
</feature>
<dbReference type="InterPro" id="IPR051986">
    <property type="entry name" value="Innate_Immune_Apopt_Reg"/>
</dbReference>
<dbReference type="InterPro" id="IPR001293">
    <property type="entry name" value="Znf_TRAF"/>
</dbReference>
<accession>A0A7R8CHF7</accession>
<name>A0A7R8CHF7_LEPSM</name>
<reference evidence="5" key="1">
    <citation type="submission" date="2021-02" db="EMBL/GenBank/DDBJ databases">
        <authorList>
            <person name="Bekaert M."/>
        </authorList>
    </citation>
    <scope>NUCLEOTIDE SEQUENCE</scope>
    <source>
        <strain evidence="5">IoA-00</strain>
    </source>
</reference>
<dbReference type="PANTHER" id="PTHR16295:SF10">
    <property type="entry name" value="EXPRESSED PROTEIN"/>
    <property type="match status" value="1"/>
</dbReference>
<dbReference type="Gene3D" id="3.30.40.10">
    <property type="entry name" value="Zinc/RING finger domain, C3HC4 (zinc finger)"/>
    <property type="match status" value="1"/>
</dbReference>
<feature type="region of interest" description="Disordered" evidence="4">
    <location>
        <begin position="182"/>
        <end position="254"/>
    </location>
</feature>